<dbReference type="InterPro" id="IPR011992">
    <property type="entry name" value="EF-hand-dom_pair"/>
</dbReference>
<dbReference type="Proteomes" id="UP000187609">
    <property type="component" value="Unassembled WGS sequence"/>
</dbReference>
<name>A0A314L2Q0_NICAT</name>
<evidence type="ECO:0000259" key="7">
    <source>
        <dbReference type="PROSITE" id="PS50222"/>
    </source>
</evidence>
<reference evidence="8" key="1">
    <citation type="submission" date="2016-11" db="EMBL/GenBank/DDBJ databases">
        <title>The genome of Nicotiana attenuata.</title>
        <authorList>
            <person name="Xu S."/>
            <person name="Brockmoeller T."/>
            <person name="Gaquerel E."/>
            <person name="Navarro A."/>
            <person name="Kuhl H."/>
            <person name="Gase K."/>
            <person name="Ling Z."/>
            <person name="Zhou W."/>
            <person name="Kreitzer C."/>
            <person name="Stanke M."/>
            <person name="Tang H."/>
            <person name="Lyons E."/>
            <person name="Pandey P."/>
            <person name="Pandey S.P."/>
            <person name="Timmermann B."/>
            <person name="Baldwin I.T."/>
        </authorList>
    </citation>
    <scope>NUCLEOTIDE SEQUENCE [LARGE SCALE GENOMIC DNA]</scope>
    <source>
        <strain evidence="8">UT</strain>
    </source>
</reference>
<keyword evidence="6" id="KW-0067">ATP-binding</keyword>
<keyword evidence="5 8" id="KW-0418">Kinase</keyword>
<comment type="caution">
    <text evidence="8">The sequence shown here is derived from an EMBL/GenBank/DDBJ whole genome shotgun (WGS) entry which is preliminary data.</text>
</comment>
<gene>
    <name evidence="8" type="primary">CPK2_0</name>
    <name evidence="8" type="ORF">A4A49_27360</name>
</gene>
<dbReference type="InterPro" id="IPR050205">
    <property type="entry name" value="CDPK_Ser/Thr_kinases"/>
</dbReference>
<keyword evidence="4" id="KW-0547">Nucleotide-binding</keyword>
<protein>
    <submittedName>
        <fullName evidence="8">Calcium-dependent protein kinase isoform 2</fullName>
    </submittedName>
</protein>
<dbReference type="Gramene" id="OIT35762">
    <property type="protein sequence ID" value="OIT35762"/>
    <property type="gene ID" value="A4A49_27360"/>
</dbReference>
<dbReference type="InterPro" id="IPR002048">
    <property type="entry name" value="EF_hand_dom"/>
</dbReference>
<dbReference type="GO" id="GO:0005524">
    <property type="term" value="F:ATP binding"/>
    <property type="evidence" value="ECO:0007669"/>
    <property type="project" value="UniProtKB-KW"/>
</dbReference>
<comment type="similarity">
    <text evidence="1">Belongs to the protein kinase superfamily. CAMK Ser/Thr protein kinase family. CaMK subfamily.</text>
</comment>
<keyword evidence="3" id="KW-0808">Transferase</keyword>
<dbReference type="GO" id="GO:0005509">
    <property type="term" value="F:calcium ion binding"/>
    <property type="evidence" value="ECO:0007669"/>
    <property type="project" value="InterPro"/>
</dbReference>
<dbReference type="Gene3D" id="1.10.238.10">
    <property type="entry name" value="EF-hand"/>
    <property type="match status" value="1"/>
</dbReference>
<dbReference type="PANTHER" id="PTHR24349">
    <property type="entry name" value="SERINE/THREONINE-PROTEIN KINASE"/>
    <property type="match status" value="1"/>
</dbReference>
<dbReference type="GO" id="GO:0004674">
    <property type="term" value="F:protein serine/threonine kinase activity"/>
    <property type="evidence" value="ECO:0007669"/>
    <property type="project" value="UniProtKB-KW"/>
</dbReference>
<dbReference type="STRING" id="49451.A0A314L2Q0"/>
<evidence type="ECO:0000313" key="8">
    <source>
        <dbReference type="EMBL" id="OIT35762.1"/>
    </source>
</evidence>
<dbReference type="EMBL" id="MJEQ01000514">
    <property type="protein sequence ID" value="OIT35762.1"/>
    <property type="molecule type" value="Genomic_DNA"/>
</dbReference>
<evidence type="ECO:0000256" key="2">
    <source>
        <dbReference type="ARBA" id="ARBA00022527"/>
    </source>
</evidence>
<keyword evidence="2" id="KW-0723">Serine/threonine-protein kinase</keyword>
<dbReference type="PROSITE" id="PS50222">
    <property type="entry name" value="EF_HAND_2"/>
    <property type="match status" value="1"/>
</dbReference>
<accession>A0A314L2Q0</accession>
<proteinExistence type="inferred from homology"/>
<evidence type="ECO:0000256" key="5">
    <source>
        <dbReference type="ARBA" id="ARBA00022777"/>
    </source>
</evidence>
<feature type="domain" description="EF-hand" evidence="7">
    <location>
        <begin position="265"/>
        <end position="300"/>
    </location>
</feature>
<evidence type="ECO:0000256" key="6">
    <source>
        <dbReference type="ARBA" id="ARBA00022840"/>
    </source>
</evidence>
<dbReference type="AlphaFoldDB" id="A0A314L2Q0"/>
<evidence type="ECO:0000256" key="1">
    <source>
        <dbReference type="ARBA" id="ARBA00005354"/>
    </source>
</evidence>
<evidence type="ECO:0000256" key="4">
    <source>
        <dbReference type="ARBA" id="ARBA00022741"/>
    </source>
</evidence>
<evidence type="ECO:0000313" key="9">
    <source>
        <dbReference type="Proteomes" id="UP000187609"/>
    </source>
</evidence>
<organism evidence="8 9">
    <name type="scientific">Nicotiana attenuata</name>
    <name type="common">Coyote tobacco</name>
    <dbReference type="NCBI Taxonomy" id="49451"/>
    <lineage>
        <taxon>Eukaryota</taxon>
        <taxon>Viridiplantae</taxon>
        <taxon>Streptophyta</taxon>
        <taxon>Embryophyta</taxon>
        <taxon>Tracheophyta</taxon>
        <taxon>Spermatophyta</taxon>
        <taxon>Magnoliopsida</taxon>
        <taxon>eudicotyledons</taxon>
        <taxon>Gunneridae</taxon>
        <taxon>Pentapetalae</taxon>
        <taxon>asterids</taxon>
        <taxon>lamiids</taxon>
        <taxon>Solanales</taxon>
        <taxon>Solanaceae</taxon>
        <taxon>Nicotianoideae</taxon>
        <taxon>Nicotianeae</taxon>
        <taxon>Nicotiana</taxon>
    </lineage>
</organism>
<sequence length="368" mass="41546">MATIKDYSTEIEAQMFDNMSHGCCCSKLFATQRSDVNVLTDAMESDSNNGNLEDIQVFDESSHRDEVSASLMQSTHVSEDLVSASINPIMGSSATREGEVFDNFSQGAGQTFQEFSPMADDFEIICPIHSKELESESEDCGSTHLIILAYRLPFYHWQWRSKDEYAMQATNFGFHIFIYGVNDFLLSPWISITNNATDLVPTMLPEEMKQRSTSAKVIEQPWLQWEEASDKPIDHVVLSKLKQFRVICNLMKPAIKVIAADFSEEEIKYLKYVFASMDTNNSGTITYERIKSGLARLASKLSEAKVQQLMQASVLKFEGSFDWIILFLLQDNIHSAISCLARLISLRLDGDPNCCTVMLLLPRCQAEL</sequence>
<dbReference type="SUPFAM" id="SSF47473">
    <property type="entry name" value="EF-hand"/>
    <property type="match status" value="1"/>
</dbReference>
<evidence type="ECO:0000256" key="3">
    <source>
        <dbReference type="ARBA" id="ARBA00022679"/>
    </source>
</evidence>
<keyword evidence="9" id="KW-1185">Reference proteome</keyword>